<feature type="compositionally biased region" description="Basic residues" evidence="1">
    <location>
        <begin position="69"/>
        <end position="78"/>
    </location>
</feature>
<feature type="compositionally biased region" description="Pro residues" evidence="1">
    <location>
        <begin position="1"/>
        <end position="10"/>
    </location>
</feature>
<evidence type="ECO:0000313" key="2">
    <source>
        <dbReference type="EMBL" id="KDQ53642.1"/>
    </source>
</evidence>
<evidence type="ECO:0000313" key="3">
    <source>
        <dbReference type="Proteomes" id="UP000027265"/>
    </source>
</evidence>
<dbReference type="InParanoid" id="A0A067PQQ3"/>
<evidence type="ECO:0000256" key="1">
    <source>
        <dbReference type="SAM" id="MobiDB-lite"/>
    </source>
</evidence>
<dbReference type="HOGENOM" id="CLU_2223653_0_0_1"/>
<dbReference type="EMBL" id="KL197733">
    <property type="protein sequence ID" value="KDQ53642.1"/>
    <property type="molecule type" value="Genomic_DNA"/>
</dbReference>
<protein>
    <submittedName>
        <fullName evidence="2">Uncharacterized protein</fullName>
    </submittedName>
</protein>
<keyword evidence="3" id="KW-1185">Reference proteome</keyword>
<reference evidence="3" key="1">
    <citation type="journal article" date="2014" name="Proc. Natl. Acad. Sci. U.S.A.">
        <title>Extensive sampling of basidiomycete genomes demonstrates inadequacy of the white-rot/brown-rot paradigm for wood decay fungi.</title>
        <authorList>
            <person name="Riley R."/>
            <person name="Salamov A.A."/>
            <person name="Brown D.W."/>
            <person name="Nagy L.G."/>
            <person name="Floudas D."/>
            <person name="Held B.W."/>
            <person name="Levasseur A."/>
            <person name="Lombard V."/>
            <person name="Morin E."/>
            <person name="Otillar R."/>
            <person name="Lindquist E.A."/>
            <person name="Sun H."/>
            <person name="LaButti K.M."/>
            <person name="Schmutz J."/>
            <person name="Jabbour D."/>
            <person name="Luo H."/>
            <person name="Baker S.E."/>
            <person name="Pisabarro A.G."/>
            <person name="Walton J.D."/>
            <person name="Blanchette R.A."/>
            <person name="Henrissat B."/>
            <person name="Martin F."/>
            <person name="Cullen D."/>
            <person name="Hibbett D.S."/>
            <person name="Grigoriev I.V."/>
        </authorList>
    </citation>
    <scope>NUCLEOTIDE SEQUENCE [LARGE SCALE GENOMIC DNA]</scope>
    <source>
        <strain evidence="3">MUCL 33604</strain>
    </source>
</reference>
<proteinExistence type="predicted"/>
<feature type="compositionally biased region" description="Polar residues" evidence="1">
    <location>
        <begin position="36"/>
        <end position="58"/>
    </location>
</feature>
<dbReference type="AlphaFoldDB" id="A0A067PQQ3"/>
<name>A0A067PQQ3_9AGAM</name>
<accession>A0A067PQQ3</accession>
<feature type="region of interest" description="Disordered" evidence="1">
    <location>
        <begin position="1"/>
        <end position="78"/>
    </location>
</feature>
<gene>
    <name evidence="2" type="ORF">JAAARDRAFT_61327</name>
</gene>
<organism evidence="2 3">
    <name type="scientific">Jaapia argillacea MUCL 33604</name>
    <dbReference type="NCBI Taxonomy" id="933084"/>
    <lineage>
        <taxon>Eukaryota</taxon>
        <taxon>Fungi</taxon>
        <taxon>Dikarya</taxon>
        <taxon>Basidiomycota</taxon>
        <taxon>Agaricomycotina</taxon>
        <taxon>Agaricomycetes</taxon>
        <taxon>Agaricomycetidae</taxon>
        <taxon>Jaapiales</taxon>
        <taxon>Jaapiaceae</taxon>
        <taxon>Jaapia</taxon>
    </lineage>
</organism>
<sequence>MSYPLQPPQNPYHASETGMIPLPKNRKLDSSPDYPQRNSGIRTNRNQDLSTPTSQNPISVPPRLDRSHSSKKISKKNVHSLACRISLLRTRLDVVVQVKEGVGDRK</sequence>
<dbReference type="Proteomes" id="UP000027265">
    <property type="component" value="Unassembled WGS sequence"/>
</dbReference>